<organism evidence="2 3">
    <name type="scientific">Paenibacillus elgii</name>
    <dbReference type="NCBI Taxonomy" id="189691"/>
    <lineage>
        <taxon>Bacteria</taxon>
        <taxon>Bacillati</taxon>
        <taxon>Bacillota</taxon>
        <taxon>Bacilli</taxon>
        <taxon>Bacillales</taxon>
        <taxon>Paenibacillaceae</taxon>
        <taxon>Paenibacillus</taxon>
    </lineage>
</organism>
<gene>
    <name evidence="2" type="ORF">C8Z91_03785</name>
</gene>
<dbReference type="EMBL" id="PYHP01000009">
    <property type="protein sequence ID" value="PUA40591.1"/>
    <property type="molecule type" value="Genomic_DNA"/>
</dbReference>
<protein>
    <recommendedName>
        <fullName evidence="1">GYF domain-containing protein</fullName>
    </recommendedName>
</protein>
<dbReference type="Pfam" id="PF12836">
    <property type="entry name" value="HHH_3"/>
    <property type="match status" value="1"/>
</dbReference>
<dbReference type="Pfam" id="PF14237">
    <property type="entry name" value="GYF_2"/>
    <property type="match status" value="1"/>
</dbReference>
<accession>A0A2T6G8X3</accession>
<proteinExistence type="predicted"/>
<dbReference type="PANTHER" id="PTHR21180">
    <property type="entry name" value="ENDONUCLEASE/EXONUCLEASE/PHOSPHATASE FAMILY DOMAIN-CONTAINING PROTEIN 1"/>
    <property type="match status" value="1"/>
</dbReference>
<dbReference type="GO" id="GO:0015628">
    <property type="term" value="P:protein secretion by the type II secretion system"/>
    <property type="evidence" value="ECO:0007669"/>
    <property type="project" value="TreeGrafter"/>
</dbReference>
<dbReference type="PANTHER" id="PTHR21180:SF32">
    <property type="entry name" value="ENDONUCLEASE_EXONUCLEASE_PHOSPHATASE FAMILY DOMAIN-CONTAINING PROTEIN 1"/>
    <property type="match status" value="1"/>
</dbReference>
<dbReference type="AlphaFoldDB" id="A0A2T6G8X3"/>
<evidence type="ECO:0000259" key="1">
    <source>
        <dbReference type="Pfam" id="PF14237"/>
    </source>
</evidence>
<dbReference type="Proteomes" id="UP000244184">
    <property type="component" value="Unassembled WGS sequence"/>
</dbReference>
<evidence type="ECO:0000313" key="3">
    <source>
        <dbReference type="Proteomes" id="UP000244184"/>
    </source>
</evidence>
<dbReference type="InterPro" id="IPR051675">
    <property type="entry name" value="Endo/Exo/Phosphatase_dom_1"/>
</dbReference>
<dbReference type="Gene3D" id="1.10.150.280">
    <property type="entry name" value="AF1531-like domain"/>
    <property type="match status" value="1"/>
</dbReference>
<dbReference type="SUPFAM" id="SSF47781">
    <property type="entry name" value="RuvA domain 2-like"/>
    <property type="match status" value="1"/>
</dbReference>
<evidence type="ECO:0000313" key="2">
    <source>
        <dbReference type="EMBL" id="PUA40591.1"/>
    </source>
</evidence>
<reference evidence="2 3" key="1">
    <citation type="submission" date="2018-03" db="EMBL/GenBank/DDBJ databases">
        <title>Genome sequence of Paenibacillus elgii strain AC13 an antimicrobial compound producing bacteria.</title>
        <authorList>
            <person name="Kurokawa A.S."/>
            <person name="Araujo J.F."/>
            <person name="Costa R.A."/>
            <person name="Ortega D.B."/>
            <person name="Pires A.S."/>
            <person name="Pappas G.J.Jr."/>
            <person name="Franco O.L."/>
            <person name="Barreto C."/>
            <person name="Magalhaes B.S."/>
            <person name="Kruger R.H."/>
        </authorList>
    </citation>
    <scope>NUCLEOTIDE SEQUENCE [LARGE SCALE GENOMIC DNA]</scope>
    <source>
        <strain evidence="2 3">AC13</strain>
    </source>
</reference>
<dbReference type="RefSeq" id="WP_108530321.1">
    <property type="nucleotide sequence ID" value="NZ_PYHP01000009.1"/>
</dbReference>
<feature type="domain" description="GYF" evidence="1">
    <location>
        <begin position="163"/>
        <end position="213"/>
    </location>
</feature>
<comment type="caution">
    <text evidence="2">The sequence shown here is derived from an EMBL/GenBank/DDBJ whole genome shotgun (WGS) entry which is preliminary data.</text>
</comment>
<name>A0A2T6G8X3_9BACL</name>
<dbReference type="InterPro" id="IPR010994">
    <property type="entry name" value="RuvA_2-like"/>
</dbReference>
<dbReference type="InterPro" id="IPR025640">
    <property type="entry name" value="GYF_2"/>
</dbReference>
<sequence length="319" mass="35281">MIYIDVDQIAGICSKYSGPGFYAEQIPAAVLVNAQQCIPIPKVEHVIAFVDVTKSGNGKKGLAITRTGVYWNNNKNASNITNYLSWDQLISTRVQSGQSNSIGLGMGNVFSMADSLFKSEILVRLLKELQSYIRMARETSPSPDEDRSRIIEYQPSPDKTSRWMVATEGRQYGPYDLELLKKMVQTKQIRPESAHVWKEGMPAWVPFLQQPELAVLVPPAPSVAVDASIPELDVSHDLEALLELNSASEEEIAALPGVGIILAKKAISVRQSNGGFRSVDEFIEILGLKPHIVVRVRPLVKVHPPEPKPPQTGRRVVDY</sequence>
<dbReference type="GO" id="GO:0015627">
    <property type="term" value="C:type II protein secretion system complex"/>
    <property type="evidence" value="ECO:0007669"/>
    <property type="project" value="TreeGrafter"/>
</dbReference>